<name>A0A1X1KXK5_STRMT</name>
<evidence type="ECO:0000259" key="4">
    <source>
        <dbReference type="Pfam" id="PF04650"/>
    </source>
</evidence>
<dbReference type="Gene3D" id="2.60.40.10">
    <property type="entry name" value="Immunoglobulins"/>
    <property type="match status" value="5"/>
</dbReference>
<dbReference type="RefSeq" id="WP_142358855.1">
    <property type="nucleotide sequence ID" value="NZ_NCVK01000010.1"/>
</dbReference>
<dbReference type="OrthoDB" id="2209669at2"/>
<dbReference type="InterPro" id="IPR059115">
    <property type="entry name" value="Rib"/>
</dbReference>
<feature type="region of interest" description="Disordered" evidence="3">
    <location>
        <begin position="162"/>
        <end position="205"/>
    </location>
</feature>
<accession>A0A1X1KXK5</accession>
<dbReference type="InterPro" id="IPR013783">
    <property type="entry name" value="Ig-like_fold"/>
</dbReference>
<feature type="coiled-coil region" evidence="2">
    <location>
        <begin position="110"/>
        <end position="137"/>
    </location>
</feature>
<feature type="region of interest" description="Disordered" evidence="3">
    <location>
        <begin position="1495"/>
        <end position="1534"/>
    </location>
</feature>
<feature type="domain" description="Rib" evidence="5">
    <location>
        <begin position="491"/>
        <end position="560"/>
    </location>
</feature>
<dbReference type="Pfam" id="PF04650">
    <property type="entry name" value="YSIRK_signal"/>
    <property type="match status" value="1"/>
</dbReference>
<dbReference type="Pfam" id="PF17936">
    <property type="entry name" value="Big_6"/>
    <property type="match status" value="1"/>
</dbReference>
<reference evidence="7 8" key="1">
    <citation type="journal article" date="2016" name="Eur. J. Clin. Microbiol. Infect. Dis.">
        <title>Whole genome sequencing as a tool for phylogenetic analysis of clinical strains of Mitis group streptococci.</title>
        <authorList>
            <person name="Rasmussen L.H."/>
            <person name="Dargis R."/>
            <person name="Hojholt K."/>
            <person name="Christensen J.J."/>
            <person name="Skovgaard O."/>
            <person name="Justesen U.S."/>
            <person name="Rosenvinge F.S."/>
            <person name="Moser C."/>
            <person name="Lukjancenko O."/>
            <person name="Rasmussen S."/>
            <person name="Nielsen X.C."/>
        </authorList>
    </citation>
    <scope>NUCLEOTIDE SEQUENCE [LARGE SCALE GENOMIC DNA]</scope>
    <source>
        <strain evidence="7 8">OD_317805_11</strain>
    </source>
</reference>
<feature type="region of interest" description="Disordered" evidence="3">
    <location>
        <begin position="51"/>
        <end position="85"/>
    </location>
</feature>
<comment type="caution">
    <text evidence="7">The sequence shown here is derived from an EMBL/GenBank/DDBJ whole genome shotgun (WGS) entry which is preliminary data.</text>
</comment>
<feature type="region of interest" description="Disordered" evidence="3">
    <location>
        <begin position="320"/>
        <end position="356"/>
    </location>
</feature>
<proteinExistence type="predicted"/>
<feature type="domain" description="YSIRK Gram-positive signal peptide" evidence="4">
    <location>
        <begin position="16"/>
        <end position="41"/>
    </location>
</feature>
<feature type="domain" description="Bacterial Ig" evidence="6">
    <location>
        <begin position="1475"/>
        <end position="1531"/>
    </location>
</feature>
<dbReference type="InterPro" id="IPR012706">
    <property type="entry name" value="Rib_alpha_Esp_rpt"/>
</dbReference>
<evidence type="ECO:0008006" key="9">
    <source>
        <dbReference type="Google" id="ProtNLM"/>
    </source>
</evidence>
<protein>
    <recommendedName>
        <fullName evidence="9">YSIRK-type signal peptide-containing protein</fullName>
    </recommendedName>
</protein>
<keyword evidence="2" id="KW-0175">Coiled coil</keyword>
<dbReference type="Proteomes" id="UP000193517">
    <property type="component" value="Unassembled WGS sequence"/>
</dbReference>
<evidence type="ECO:0000259" key="5">
    <source>
        <dbReference type="Pfam" id="PF08428"/>
    </source>
</evidence>
<feature type="non-terminal residue" evidence="7">
    <location>
        <position position="1534"/>
    </location>
</feature>
<gene>
    <name evidence="7" type="ORF">B7695_03625</name>
</gene>
<evidence type="ECO:0000313" key="8">
    <source>
        <dbReference type="Proteomes" id="UP000193517"/>
    </source>
</evidence>
<dbReference type="Gene3D" id="3.10.20.890">
    <property type="match status" value="1"/>
</dbReference>
<feature type="compositionally biased region" description="Basic and acidic residues" evidence="3">
    <location>
        <begin position="332"/>
        <end position="343"/>
    </location>
</feature>
<feature type="compositionally biased region" description="Polar residues" evidence="3">
    <location>
        <begin position="190"/>
        <end position="200"/>
    </location>
</feature>
<evidence type="ECO:0000256" key="1">
    <source>
        <dbReference type="ARBA" id="ARBA00022729"/>
    </source>
</evidence>
<dbReference type="InterPro" id="IPR041498">
    <property type="entry name" value="Big_6"/>
</dbReference>
<feature type="compositionally biased region" description="Basic and acidic residues" evidence="3">
    <location>
        <begin position="176"/>
        <end position="189"/>
    </location>
</feature>
<keyword evidence="1" id="KW-0732">Signal</keyword>
<evidence type="ECO:0000256" key="3">
    <source>
        <dbReference type="SAM" id="MobiDB-lite"/>
    </source>
</evidence>
<feature type="compositionally biased region" description="Polar residues" evidence="3">
    <location>
        <begin position="51"/>
        <end position="60"/>
    </location>
</feature>
<feature type="compositionally biased region" description="Basic and acidic residues" evidence="3">
    <location>
        <begin position="493"/>
        <end position="509"/>
    </location>
</feature>
<organism evidence="7 8">
    <name type="scientific">Streptococcus mitis</name>
    <dbReference type="NCBI Taxonomy" id="28037"/>
    <lineage>
        <taxon>Bacteria</taxon>
        <taxon>Bacillati</taxon>
        <taxon>Bacillota</taxon>
        <taxon>Bacilli</taxon>
        <taxon>Lactobacillales</taxon>
        <taxon>Streptococcaceae</taxon>
        <taxon>Streptococcus</taxon>
        <taxon>Streptococcus mitis group</taxon>
    </lineage>
</organism>
<evidence type="ECO:0000259" key="6">
    <source>
        <dbReference type="Pfam" id="PF17936"/>
    </source>
</evidence>
<sequence>MEHKNSMSRVERLHREKITRYSIRKYSFGAASVAVAALFMFLGNGAVSANELSKQDTPSVEASAPASEDKPTSEEATTKPAEAVTPALNKTQLESYISEIETKLSNGSYANKTEESVAVLKADLEAAKTTLANATTQAELKKAYNKLVTTVNTKLKTKPVEKKETPVVDTTNGKETVGKKAENTEKKSESNSIENTGSNDPRNRQAIPTGIQFRAEVAVSKDTNAAPNGHSDTYILNDVNRQTEPSEAARITSRVTNYKVRYHKDANGKITSLDWLVYFNNYSENIPDTYHTDAGELYRNYIQIPKEVNMPDTITRAQYASPRNPKFFPGERLPRRYKPDGKPVSESSTFDNPTPDMASGLPRIGDPETFNLADWPDGGKGRYIENLSTQLPRYFKDAASDSSPGTRDILRAAAINGDRLIVDRSTTGGSSYNSYVWSFTTTVPNDTTNEQLKDMKVVFGMMRSATAGANAAFANVAANPVKMWQSDVSPEPTAKDQTVKVGQKPDAKKSIGNFDTLPQGTTAEYTTTVDTSNPGTVRPTVRVTYPDTSTKEVPVNVIVENETVAAPVVNTNANARNTVLSTDEELTGTGTPGATIKVTVKNPEGTTVISEKTTQVGADGNWKLPLDKGLNSNEVLGGNAASNAFYAPKNKVEVTQVVNGVSSAATAVTVSEGGSTILPSAAAKDGKSVVAGAKEVTVTIPHDAGIAYFWYTNKNDNSKPQIDIKREADGNFVISGNNAGKATVKNVVKGNFSDTVTLTLTEPVKEGANLEIIPHNGLATKGTYLGRANIPVTNEKPVVSSATDSDVTTVTAGGTVNLSTLAKVTDHEDDQNATLGTKGTPRVVSINGDTSKTTLEAADLATPGTYTVKYKAVDSQGKESDEYTHTVTVQASAPVVNTNANARNTVLSTDEELTGTGTPGATIKVTVKNPEGTTVISEKTTQVGADGNWKLPLDKGLNSNEILGGNAASNAFYAPKNKVEVTQVVNGVSSAATAVTVSEGGSTILPSAAAKDGKSVVAGAKEVTVTIPHDAGIAYFWYTNKNDNSKPQIDIKRESDGNFVISGNNAGKATVKNVVKGNFSDTVTLTLTEPVKEGANLEIIPHNGLATKGTYLGRANIPVTNEKPVVSSATDSDVTTVTAGGTVNLSTLAKVTDHEDDQNATLGTKGTPRVVSINGDTSKTTLEAADLATPGTYTVKYKAVDSQGKESDEYTHTVKVNQAPTVEVPYSNAAKRQIYIYTGEKTDLTFTGKDETTVKDLYLRNKGQDESDNASVYGFTIGKVTNGAVASGDGTVSDNKKTATIKMVGVTNLGAGQKWTSFIEAKDNDGVKSMPANEAYNVENDYELRRRKPGYVEFIVKSQTDKYDIKAPTEKVEVANPANVTAGDLDKIKEKLQLEYKQDNDDANIAKNTPVDKDGKIKSVTKDDQGNLVVTYTDGSTDTKPLSEFVTKDTTAPAKPVVETDLTGKAGTKDPVVVDAEPGSTVKLLDKDGNELGEAVAGDNGKATITPTKDIPAGNVTATATDPAGNVSEASEPK</sequence>
<evidence type="ECO:0000256" key="2">
    <source>
        <dbReference type="SAM" id="Coils"/>
    </source>
</evidence>
<evidence type="ECO:0000313" key="7">
    <source>
        <dbReference type="EMBL" id="ORP04181.1"/>
    </source>
</evidence>
<dbReference type="InterPro" id="IPR005877">
    <property type="entry name" value="YSIRK_signal_dom"/>
</dbReference>
<dbReference type="NCBIfam" id="TIGR02331">
    <property type="entry name" value="rib_alpha"/>
    <property type="match status" value="1"/>
</dbReference>
<dbReference type="EMBL" id="NCVK01000010">
    <property type="protein sequence ID" value="ORP04181.1"/>
    <property type="molecule type" value="Genomic_DNA"/>
</dbReference>
<feature type="region of interest" description="Disordered" evidence="3">
    <location>
        <begin position="487"/>
        <end position="519"/>
    </location>
</feature>
<dbReference type="NCBIfam" id="TIGR01168">
    <property type="entry name" value="YSIRK_signal"/>
    <property type="match status" value="1"/>
</dbReference>
<dbReference type="Pfam" id="PF08428">
    <property type="entry name" value="Rib"/>
    <property type="match status" value="1"/>
</dbReference>
<feature type="compositionally biased region" description="Basic and acidic residues" evidence="3">
    <location>
        <begin position="67"/>
        <end position="77"/>
    </location>
</feature>